<dbReference type="AlphaFoldDB" id="A0A9P8UYA7"/>
<organism evidence="2 3">
    <name type="scientific">Truncatella angustata</name>
    <dbReference type="NCBI Taxonomy" id="152316"/>
    <lineage>
        <taxon>Eukaryota</taxon>
        <taxon>Fungi</taxon>
        <taxon>Dikarya</taxon>
        <taxon>Ascomycota</taxon>
        <taxon>Pezizomycotina</taxon>
        <taxon>Sordariomycetes</taxon>
        <taxon>Xylariomycetidae</taxon>
        <taxon>Amphisphaeriales</taxon>
        <taxon>Sporocadaceae</taxon>
        <taxon>Truncatella</taxon>
    </lineage>
</organism>
<proteinExistence type="predicted"/>
<feature type="compositionally biased region" description="Low complexity" evidence="1">
    <location>
        <begin position="201"/>
        <end position="212"/>
    </location>
</feature>
<reference evidence="2" key="1">
    <citation type="journal article" date="2021" name="Nat. Commun.">
        <title>Genetic determinants of endophytism in the Arabidopsis root mycobiome.</title>
        <authorList>
            <person name="Mesny F."/>
            <person name="Miyauchi S."/>
            <person name="Thiergart T."/>
            <person name="Pickel B."/>
            <person name="Atanasova L."/>
            <person name="Karlsson M."/>
            <person name="Huettel B."/>
            <person name="Barry K.W."/>
            <person name="Haridas S."/>
            <person name="Chen C."/>
            <person name="Bauer D."/>
            <person name="Andreopoulos W."/>
            <person name="Pangilinan J."/>
            <person name="LaButti K."/>
            <person name="Riley R."/>
            <person name="Lipzen A."/>
            <person name="Clum A."/>
            <person name="Drula E."/>
            <person name="Henrissat B."/>
            <person name="Kohler A."/>
            <person name="Grigoriev I.V."/>
            <person name="Martin F.M."/>
            <person name="Hacquard S."/>
        </authorList>
    </citation>
    <scope>NUCLEOTIDE SEQUENCE</scope>
    <source>
        <strain evidence="2">MPI-SDFR-AT-0073</strain>
    </source>
</reference>
<gene>
    <name evidence="2" type="ORF">BKA67DRAFT_548577</name>
</gene>
<feature type="region of interest" description="Disordered" evidence="1">
    <location>
        <begin position="169"/>
        <end position="298"/>
    </location>
</feature>
<feature type="compositionally biased region" description="Low complexity" evidence="1">
    <location>
        <begin position="169"/>
        <end position="181"/>
    </location>
</feature>
<feature type="compositionally biased region" description="Gly residues" evidence="1">
    <location>
        <begin position="182"/>
        <end position="194"/>
    </location>
</feature>
<sequence>MAEEATKMEVNGKIWPSRLPNYSAPPRGVVHQRPNIGDANWDAHSCGQSQLLLFPLHGRYNPRRTVPYVMPRVTFDTVVFQRNGRSEQGAWRYVGVLTNRFWSINDASRAITPVIAHWNWGWLGDPRQLGTIDRRVHDSVDDVNSVLQYPGLDRLASVIVTPGMGADVGKDSASSSSNSNFGVGGMPGWPGGHGTGDEAGLPSLASLQLPSSNHGNIGNTPSGSRGHAVSYGTGHTDLATSQKSYPAYGNINTTSSGSRTYNVNSGQRLPSLASLQLPGSNYGNSGNTPRGSGSGGYTVKHGTGYADLTKSQDSYAAYGITTSSRGENYWDSNKGKGPQPPPPPGAGGGISR</sequence>
<comment type="caution">
    <text evidence="2">The sequence shown here is derived from an EMBL/GenBank/DDBJ whole genome shotgun (WGS) entry which is preliminary data.</text>
</comment>
<dbReference type="RefSeq" id="XP_045964729.1">
    <property type="nucleotide sequence ID" value="XM_046101525.1"/>
</dbReference>
<keyword evidence="3" id="KW-1185">Reference proteome</keyword>
<evidence type="ECO:0000313" key="2">
    <source>
        <dbReference type="EMBL" id="KAH6660598.1"/>
    </source>
</evidence>
<accession>A0A9P8UYA7</accession>
<dbReference type="Proteomes" id="UP000758603">
    <property type="component" value="Unassembled WGS sequence"/>
</dbReference>
<protein>
    <submittedName>
        <fullName evidence="2">Uncharacterized protein</fullName>
    </submittedName>
</protein>
<feature type="region of interest" description="Disordered" evidence="1">
    <location>
        <begin position="324"/>
        <end position="352"/>
    </location>
</feature>
<feature type="compositionally biased region" description="Polar residues" evidence="1">
    <location>
        <begin position="213"/>
        <end position="223"/>
    </location>
</feature>
<evidence type="ECO:0000256" key="1">
    <source>
        <dbReference type="SAM" id="MobiDB-lite"/>
    </source>
</evidence>
<evidence type="ECO:0000313" key="3">
    <source>
        <dbReference type="Proteomes" id="UP000758603"/>
    </source>
</evidence>
<dbReference type="EMBL" id="JAGPXC010000001">
    <property type="protein sequence ID" value="KAH6660598.1"/>
    <property type="molecule type" value="Genomic_DNA"/>
</dbReference>
<feature type="compositionally biased region" description="Polar residues" evidence="1">
    <location>
        <begin position="238"/>
        <end position="291"/>
    </location>
</feature>
<dbReference type="GeneID" id="70130417"/>
<name>A0A9P8UYA7_9PEZI</name>